<gene>
    <name evidence="1" type="ORF">SPARVUS_LOCUS6894734</name>
</gene>
<proteinExistence type="predicted"/>
<dbReference type="Proteomes" id="UP001162483">
    <property type="component" value="Unassembled WGS sequence"/>
</dbReference>
<comment type="caution">
    <text evidence="1">The sequence shown here is derived from an EMBL/GenBank/DDBJ whole genome shotgun (WGS) entry which is preliminary data.</text>
</comment>
<sequence>MIRTSHRGPVRGHRITVWCSLVHGAARSQGARTGREAIL</sequence>
<protein>
    <submittedName>
        <fullName evidence="1">Uncharacterized protein</fullName>
    </submittedName>
</protein>
<dbReference type="EMBL" id="CATNWA010014228">
    <property type="protein sequence ID" value="CAI9569283.1"/>
    <property type="molecule type" value="Genomic_DNA"/>
</dbReference>
<reference evidence="1" key="1">
    <citation type="submission" date="2023-05" db="EMBL/GenBank/DDBJ databases">
        <authorList>
            <person name="Stuckert A."/>
        </authorList>
    </citation>
    <scope>NUCLEOTIDE SEQUENCE</scope>
</reference>
<accession>A0ABN9DCR6</accession>
<organism evidence="1 2">
    <name type="scientific">Staurois parvus</name>
    <dbReference type="NCBI Taxonomy" id="386267"/>
    <lineage>
        <taxon>Eukaryota</taxon>
        <taxon>Metazoa</taxon>
        <taxon>Chordata</taxon>
        <taxon>Craniata</taxon>
        <taxon>Vertebrata</taxon>
        <taxon>Euteleostomi</taxon>
        <taxon>Amphibia</taxon>
        <taxon>Batrachia</taxon>
        <taxon>Anura</taxon>
        <taxon>Neobatrachia</taxon>
        <taxon>Ranoidea</taxon>
        <taxon>Ranidae</taxon>
        <taxon>Staurois</taxon>
    </lineage>
</organism>
<name>A0ABN9DCR6_9NEOB</name>
<keyword evidence="2" id="KW-1185">Reference proteome</keyword>
<evidence type="ECO:0000313" key="2">
    <source>
        <dbReference type="Proteomes" id="UP001162483"/>
    </source>
</evidence>
<evidence type="ECO:0000313" key="1">
    <source>
        <dbReference type="EMBL" id="CAI9569283.1"/>
    </source>
</evidence>